<dbReference type="Gene3D" id="2.160.20.80">
    <property type="entry name" value="E3 ubiquitin-protein ligase SopA"/>
    <property type="match status" value="1"/>
</dbReference>
<proteinExistence type="predicted"/>
<reference evidence="1 2" key="1">
    <citation type="submission" date="2019-04" db="EMBL/GenBank/DDBJ databases">
        <authorList>
            <person name="Feng G."/>
            <person name="Zhang J."/>
            <person name="Zhu H."/>
        </authorList>
    </citation>
    <scope>NUCLEOTIDE SEQUENCE [LARGE SCALE GENOMIC DNA]</scope>
    <source>
        <strain evidence="1 2">JCM 19491</strain>
    </source>
</reference>
<dbReference type="Pfam" id="PF00805">
    <property type="entry name" value="Pentapeptide"/>
    <property type="match status" value="1"/>
</dbReference>
<dbReference type="Pfam" id="PF13599">
    <property type="entry name" value="Pentapeptide_4"/>
    <property type="match status" value="1"/>
</dbReference>
<accession>A0A4Z0MEW5</accession>
<dbReference type="RefSeq" id="WP_135532689.1">
    <property type="nucleotide sequence ID" value="NZ_SRKZ01000007.1"/>
</dbReference>
<dbReference type="SUPFAM" id="SSF141571">
    <property type="entry name" value="Pentapeptide repeat-like"/>
    <property type="match status" value="1"/>
</dbReference>
<dbReference type="PANTHER" id="PTHR42999">
    <property type="entry name" value="ANTIBIOTIC RESISTANCE PROTEIN MCBG"/>
    <property type="match status" value="1"/>
</dbReference>
<sequence length="211" mass="23585">MAILQEPRLVRRPSRKPTKALQKPDFFPAEHVLQRALPPHLVGQQEFEQYHFINFDLTQANLAGRVFSDCLFENCNLAGASIVNAALQNVAFEGCKLLGLQFHSCRDFLFGVHFNKCQLDYASFAGKAMPNTQFVCCSLREVEFGRANLTQAVFADCELSGAVFHQTNLSGADFTTAQHVILDPEVNELKQARFALANLPGLMSRHELVIM</sequence>
<gene>
    <name evidence="1" type="ORF">EU557_22300</name>
</gene>
<name>A0A4Z0MEW5_9BACT</name>
<evidence type="ECO:0000313" key="2">
    <source>
        <dbReference type="Proteomes" id="UP000298284"/>
    </source>
</evidence>
<dbReference type="EMBL" id="SRKZ01000007">
    <property type="protein sequence ID" value="TGD78019.1"/>
    <property type="molecule type" value="Genomic_DNA"/>
</dbReference>
<evidence type="ECO:0000313" key="1">
    <source>
        <dbReference type="EMBL" id="TGD78019.1"/>
    </source>
</evidence>
<dbReference type="Proteomes" id="UP000298284">
    <property type="component" value="Unassembled WGS sequence"/>
</dbReference>
<organism evidence="1 2">
    <name type="scientific">Hymenobacter wooponensis</name>
    <dbReference type="NCBI Taxonomy" id="1525360"/>
    <lineage>
        <taxon>Bacteria</taxon>
        <taxon>Pseudomonadati</taxon>
        <taxon>Bacteroidota</taxon>
        <taxon>Cytophagia</taxon>
        <taxon>Cytophagales</taxon>
        <taxon>Hymenobacteraceae</taxon>
        <taxon>Hymenobacter</taxon>
    </lineage>
</organism>
<dbReference type="OrthoDB" id="67652at2"/>
<protein>
    <submittedName>
        <fullName evidence="1">Pentapeptide repeat-containing protein</fullName>
    </submittedName>
</protein>
<dbReference type="AlphaFoldDB" id="A0A4Z0MEW5"/>
<dbReference type="PANTHER" id="PTHR42999:SF1">
    <property type="entry name" value="PENTAPEPTIDE REPEAT-CONTAINING PROTEIN"/>
    <property type="match status" value="1"/>
</dbReference>
<keyword evidence="2" id="KW-1185">Reference proteome</keyword>
<dbReference type="InterPro" id="IPR001646">
    <property type="entry name" value="5peptide_repeat"/>
</dbReference>
<dbReference type="InterPro" id="IPR052949">
    <property type="entry name" value="PA_immunity-related"/>
</dbReference>
<comment type="caution">
    <text evidence="1">The sequence shown here is derived from an EMBL/GenBank/DDBJ whole genome shotgun (WGS) entry which is preliminary data.</text>
</comment>